<feature type="domain" description="Phage tail collar" evidence="1">
    <location>
        <begin position="7"/>
        <end position="63"/>
    </location>
</feature>
<accession>A0ABQ5X4B9</accession>
<keyword evidence="3" id="KW-1185">Reference proteome</keyword>
<sequence length="177" mass="18114">MSVPFVGEIRLFGFSRVPTGWLPCDGSVLPISNFEVLFALIGTTYGGNGTTAFAVPDLRGSVPLHQGTGLGLSPHPLGQVGGTEGVTLLSGEMPQHTHIANATTTTANANTPANTLVPGTLGGTDTMYSADLTGATAFTMAANAVGFTGGNLPHDNTMPTLTVQYCIAYNGIFPSQS</sequence>
<dbReference type="Gene3D" id="3.90.1340.10">
    <property type="entry name" value="Phage tail collar domain"/>
    <property type="match status" value="1"/>
</dbReference>
<protein>
    <submittedName>
        <fullName evidence="2">Microcystin dependent protein</fullName>
    </submittedName>
</protein>
<evidence type="ECO:0000259" key="1">
    <source>
        <dbReference type="Pfam" id="PF07484"/>
    </source>
</evidence>
<dbReference type="EMBL" id="BSOA01000001">
    <property type="protein sequence ID" value="GLQ86467.1"/>
    <property type="molecule type" value="Genomic_DNA"/>
</dbReference>
<evidence type="ECO:0000313" key="2">
    <source>
        <dbReference type="EMBL" id="GLQ86467.1"/>
    </source>
</evidence>
<dbReference type="RefSeq" id="WP_284329847.1">
    <property type="nucleotide sequence ID" value="NZ_BSOA01000001.1"/>
</dbReference>
<comment type="caution">
    <text evidence="2">The sequence shown here is derived from an EMBL/GenBank/DDBJ whole genome shotgun (WGS) entry which is preliminary data.</text>
</comment>
<dbReference type="InterPro" id="IPR011083">
    <property type="entry name" value="Phage_tail_collar_dom"/>
</dbReference>
<name>A0ABQ5X4B9_9GAMM</name>
<reference evidence="3" key="1">
    <citation type="journal article" date="2019" name="Int. J. Syst. Evol. Microbiol.">
        <title>The Global Catalogue of Microorganisms (GCM) 10K type strain sequencing project: providing services to taxonomists for standard genome sequencing and annotation.</title>
        <authorList>
            <consortium name="The Broad Institute Genomics Platform"/>
            <consortium name="The Broad Institute Genome Sequencing Center for Infectious Disease"/>
            <person name="Wu L."/>
            <person name="Ma J."/>
        </authorList>
    </citation>
    <scope>NUCLEOTIDE SEQUENCE [LARGE SCALE GENOMIC DNA]</scope>
    <source>
        <strain evidence="3">NBRC 111981</strain>
    </source>
</reference>
<dbReference type="SUPFAM" id="SSF88874">
    <property type="entry name" value="Receptor-binding domain of short tail fibre protein gp12"/>
    <property type="match status" value="1"/>
</dbReference>
<dbReference type="Pfam" id="PF07484">
    <property type="entry name" value="Collar"/>
    <property type="match status" value="1"/>
</dbReference>
<dbReference type="InterPro" id="IPR037053">
    <property type="entry name" value="Phage_tail_collar_dom_sf"/>
</dbReference>
<organism evidence="2 3">
    <name type="scientific">Dyella flagellata</name>
    <dbReference type="NCBI Taxonomy" id="1867833"/>
    <lineage>
        <taxon>Bacteria</taxon>
        <taxon>Pseudomonadati</taxon>
        <taxon>Pseudomonadota</taxon>
        <taxon>Gammaproteobacteria</taxon>
        <taxon>Lysobacterales</taxon>
        <taxon>Rhodanobacteraceae</taxon>
        <taxon>Dyella</taxon>
    </lineage>
</organism>
<gene>
    <name evidence="2" type="ORF">GCM10007898_00330</name>
</gene>
<proteinExistence type="predicted"/>
<evidence type="ECO:0000313" key="3">
    <source>
        <dbReference type="Proteomes" id="UP001156627"/>
    </source>
</evidence>
<dbReference type="Proteomes" id="UP001156627">
    <property type="component" value="Unassembled WGS sequence"/>
</dbReference>